<evidence type="ECO:0000313" key="1">
    <source>
        <dbReference type="EMBL" id="TCM88190.1"/>
    </source>
</evidence>
<accession>A0A4R1Z3B9</accession>
<proteinExistence type="predicted"/>
<organism evidence="1 2">
    <name type="scientific">Rhodovulum steppense</name>
    <dbReference type="NCBI Taxonomy" id="540251"/>
    <lineage>
        <taxon>Bacteria</taxon>
        <taxon>Pseudomonadati</taxon>
        <taxon>Pseudomonadota</taxon>
        <taxon>Alphaproteobacteria</taxon>
        <taxon>Rhodobacterales</taxon>
        <taxon>Paracoccaceae</taxon>
        <taxon>Rhodovulum</taxon>
    </lineage>
</organism>
<gene>
    <name evidence="1" type="ORF">EV216_101205</name>
</gene>
<evidence type="ECO:0000313" key="2">
    <source>
        <dbReference type="Proteomes" id="UP000295277"/>
    </source>
</evidence>
<sequence>MRAEGRGKRVTFDMSSDYGREARRGMHLCAQEVTQDMLFPTGLHCVTVPSTAFARSS</sequence>
<dbReference type="AlphaFoldDB" id="A0A4R1Z3B9"/>
<dbReference type="EMBL" id="SLVM01000001">
    <property type="protein sequence ID" value="TCM88190.1"/>
    <property type="molecule type" value="Genomic_DNA"/>
</dbReference>
<comment type="caution">
    <text evidence="1">The sequence shown here is derived from an EMBL/GenBank/DDBJ whole genome shotgun (WGS) entry which is preliminary data.</text>
</comment>
<name>A0A4R1Z3B9_9RHOB</name>
<dbReference type="Proteomes" id="UP000295277">
    <property type="component" value="Unassembled WGS sequence"/>
</dbReference>
<reference evidence="1 2" key="1">
    <citation type="submission" date="2019-03" db="EMBL/GenBank/DDBJ databases">
        <title>Genomic Encyclopedia of Type Strains, Phase IV (KMG-IV): sequencing the most valuable type-strain genomes for metagenomic binning, comparative biology and taxonomic classification.</title>
        <authorList>
            <person name="Goeker M."/>
        </authorList>
    </citation>
    <scope>NUCLEOTIDE SEQUENCE [LARGE SCALE GENOMIC DNA]</scope>
    <source>
        <strain evidence="1 2">DSM 21153</strain>
    </source>
</reference>
<keyword evidence="2" id="KW-1185">Reference proteome</keyword>
<protein>
    <submittedName>
        <fullName evidence="1">Uncharacterized protein</fullName>
    </submittedName>
</protein>